<name>A0A382VBZ2_9ZZZZ</name>
<evidence type="ECO:0008006" key="2">
    <source>
        <dbReference type="Google" id="ProtNLM"/>
    </source>
</evidence>
<reference evidence="1" key="1">
    <citation type="submission" date="2018-05" db="EMBL/GenBank/DDBJ databases">
        <authorList>
            <person name="Lanie J.A."/>
            <person name="Ng W.-L."/>
            <person name="Kazmierczak K.M."/>
            <person name="Andrzejewski T.M."/>
            <person name="Davidsen T.M."/>
            <person name="Wayne K.J."/>
            <person name="Tettelin H."/>
            <person name="Glass J.I."/>
            <person name="Rusch D."/>
            <person name="Podicherti R."/>
            <person name="Tsui H.-C.T."/>
            <person name="Winkler M.E."/>
        </authorList>
    </citation>
    <scope>NUCLEOTIDE SEQUENCE</scope>
</reference>
<gene>
    <name evidence="1" type="ORF">METZ01_LOCUS396821</name>
</gene>
<organism evidence="1">
    <name type="scientific">marine metagenome</name>
    <dbReference type="NCBI Taxonomy" id="408172"/>
    <lineage>
        <taxon>unclassified sequences</taxon>
        <taxon>metagenomes</taxon>
        <taxon>ecological metagenomes</taxon>
    </lineage>
</organism>
<dbReference type="EMBL" id="UINC01150756">
    <property type="protein sequence ID" value="SVD43967.1"/>
    <property type="molecule type" value="Genomic_DNA"/>
</dbReference>
<dbReference type="AlphaFoldDB" id="A0A382VBZ2"/>
<feature type="non-terminal residue" evidence="1">
    <location>
        <position position="267"/>
    </location>
</feature>
<evidence type="ECO:0000313" key="1">
    <source>
        <dbReference type="EMBL" id="SVD43967.1"/>
    </source>
</evidence>
<proteinExistence type="predicted"/>
<accession>A0A382VBZ2</accession>
<sequence>MSLVQADDLKDDILPMHQRAVVRDGFLKDRFETVLPEIMARNNMDMWIIITREYNEDPVIRTMLPATWLNARRRTILVIHNPGNGLPLETYAVARYDVGEVFKKAWDPESQPDQYKALADLIKTKDPKKIGLNKSEFFAQADGLTATEYELFKKALPRKYQKRIVSAEKVAIGWLETRSAKEMEVYPDICRIAHDIIKEGFSAKVITPGITTTDDVVWWYRERIRNLNLLTWFHPTVDIQRADKQNFNFLEAFSKDKADNVIRPGDL</sequence>
<protein>
    <recommendedName>
        <fullName evidence="2">Xaa-Pro aminopeptidase</fullName>
    </recommendedName>
</protein>